<comment type="caution">
    <text evidence="1">The sequence shown here is derived from an EMBL/GenBank/DDBJ whole genome shotgun (WGS) entry which is preliminary data.</text>
</comment>
<dbReference type="Proteomes" id="UP001054945">
    <property type="component" value="Unassembled WGS sequence"/>
</dbReference>
<sequence>MQNIRFGDVSYGRFSRLSPERTSPDLSGKYFCHRAEGLKTFHGSQLHRRRIFGFEQTLKLCKSAVGRFLLKRMQSICRISVSVMSATEGFPDFSGADFSGIYPGKYFFTIEANLLLSSCGNYDVMIVRSFGVSKEGC</sequence>
<keyword evidence="2" id="KW-1185">Reference proteome</keyword>
<name>A0AAV4VXB5_CAEEX</name>
<dbReference type="AlphaFoldDB" id="A0AAV4VXB5"/>
<dbReference type="EMBL" id="BPLR01015288">
    <property type="protein sequence ID" value="GIY75002.1"/>
    <property type="molecule type" value="Genomic_DNA"/>
</dbReference>
<accession>A0AAV4VXB5</accession>
<protein>
    <submittedName>
        <fullName evidence="1">Uncharacterized protein</fullName>
    </submittedName>
</protein>
<organism evidence="1 2">
    <name type="scientific">Caerostris extrusa</name>
    <name type="common">Bark spider</name>
    <name type="synonym">Caerostris bankana</name>
    <dbReference type="NCBI Taxonomy" id="172846"/>
    <lineage>
        <taxon>Eukaryota</taxon>
        <taxon>Metazoa</taxon>
        <taxon>Ecdysozoa</taxon>
        <taxon>Arthropoda</taxon>
        <taxon>Chelicerata</taxon>
        <taxon>Arachnida</taxon>
        <taxon>Araneae</taxon>
        <taxon>Araneomorphae</taxon>
        <taxon>Entelegynae</taxon>
        <taxon>Araneoidea</taxon>
        <taxon>Araneidae</taxon>
        <taxon>Caerostris</taxon>
    </lineage>
</organism>
<evidence type="ECO:0000313" key="1">
    <source>
        <dbReference type="EMBL" id="GIY75002.1"/>
    </source>
</evidence>
<evidence type="ECO:0000313" key="2">
    <source>
        <dbReference type="Proteomes" id="UP001054945"/>
    </source>
</evidence>
<reference evidence="1 2" key="1">
    <citation type="submission" date="2021-06" db="EMBL/GenBank/DDBJ databases">
        <title>Caerostris extrusa draft genome.</title>
        <authorList>
            <person name="Kono N."/>
            <person name="Arakawa K."/>
        </authorList>
    </citation>
    <scope>NUCLEOTIDE SEQUENCE [LARGE SCALE GENOMIC DNA]</scope>
</reference>
<proteinExistence type="predicted"/>
<gene>
    <name evidence="1" type="ORF">CEXT_315751</name>
</gene>